<dbReference type="SMART" id="SM00952">
    <property type="entry name" value="RAP"/>
    <property type="match status" value="1"/>
</dbReference>
<dbReference type="OrthoDB" id="6501018at2759"/>
<feature type="domain" description="RAP" evidence="1">
    <location>
        <begin position="467"/>
        <end position="526"/>
    </location>
</feature>
<comment type="caution">
    <text evidence="2">The sequence shown here is derived from an EMBL/GenBank/DDBJ whole genome shotgun (WGS) entry which is preliminary data.</text>
</comment>
<dbReference type="Pfam" id="PF06743">
    <property type="entry name" value="FAST_1"/>
    <property type="match status" value="1"/>
</dbReference>
<dbReference type="InterPro" id="IPR013584">
    <property type="entry name" value="RAP"/>
</dbReference>
<dbReference type="InterPro" id="IPR013579">
    <property type="entry name" value="FAST_2"/>
</dbReference>
<proteinExistence type="predicted"/>
<evidence type="ECO:0000313" key="2">
    <source>
        <dbReference type="EMBL" id="KAE9538485.1"/>
    </source>
</evidence>
<dbReference type="Proteomes" id="UP000475862">
    <property type="component" value="Unassembled WGS sequence"/>
</dbReference>
<dbReference type="InterPro" id="IPR010622">
    <property type="entry name" value="FAST_Leu-rich"/>
</dbReference>
<accession>A0A6G0TTC4</accession>
<organism evidence="2 3">
    <name type="scientific">Aphis glycines</name>
    <name type="common">Soybean aphid</name>
    <dbReference type="NCBI Taxonomy" id="307491"/>
    <lineage>
        <taxon>Eukaryota</taxon>
        <taxon>Metazoa</taxon>
        <taxon>Ecdysozoa</taxon>
        <taxon>Arthropoda</taxon>
        <taxon>Hexapoda</taxon>
        <taxon>Insecta</taxon>
        <taxon>Pterygota</taxon>
        <taxon>Neoptera</taxon>
        <taxon>Paraneoptera</taxon>
        <taxon>Hemiptera</taxon>
        <taxon>Sternorrhyncha</taxon>
        <taxon>Aphidomorpha</taxon>
        <taxon>Aphidoidea</taxon>
        <taxon>Aphididae</taxon>
        <taxon>Aphidini</taxon>
        <taxon>Aphis</taxon>
        <taxon>Aphis</taxon>
    </lineage>
</organism>
<evidence type="ECO:0000313" key="3">
    <source>
        <dbReference type="Proteomes" id="UP000475862"/>
    </source>
</evidence>
<sequence length="546" mass="61418">MMRWSRMPRHFMSVVRMQSSSITTTKLLRLDESKASNNIVAAAFESLKEIDNVKSKKSSFYIINNNIDNATTVEEILAISEIELVSKQHALKAVSTLAEWASSGRVKLSEFETDIRMLGKENTKEKEHLFSDLSTVLGITGDDEAAKLISSISLPQMVKVLSTIGAKKKRSTTLLRSLAFNIGRCSEKMDIKQCADVLFALAILNFPDEVLLEKVSADVRSILSSTDRPSVIGSIVTSIGILRYRDPDLLESLSTWLEKHIDGCKQHILISYLLTLAYVNYKPNNMDNIIKFITGTTIQVFQSTKQFHDFGNLNTWLDIIWSLVVLEKADNEHLATVLSPDFISSLMKLKGNRVVSIKLLNINGYAKTKIDYKVYNIFKFLVKTERPLLDSNSEIFKLELMRSKDKQVLMTTLIDSLSIMFPSENFVKTNVNTDLGFIIDAECALDSKLNPIPLDSSKIKSPETHLIAFMLTGFHDTCRGCHNEPNGITALNTRLVHSLGYKVLAIPYTELSTRDTLVNRVQYLKESLKNFLNTFKAKLPTTALKV</sequence>
<protein>
    <recommendedName>
        <fullName evidence="1">RAP domain-containing protein</fullName>
    </recommendedName>
</protein>
<dbReference type="AlphaFoldDB" id="A0A6G0TTC4"/>
<name>A0A6G0TTC4_APHGL</name>
<gene>
    <name evidence="2" type="ORF">AGLY_005584</name>
</gene>
<evidence type="ECO:0000259" key="1">
    <source>
        <dbReference type="PROSITE" id="PS51286"/>
    </source>
</evidence>
<dbReference type="PROSITE" id="PS51286">
    <property type="entry name" value="RAP"/>
    <property type="match status" value="1"/>
</dbReference>
<reference evidence="2 3" key="1">
    <citation type="submission" date="2019-08" db="EMBL/GenBank/DDBJ databases">
        <title>The genome of the soybean aphid Biotype 1, its phylome, world population structure and adaptation to the North American continent.</title>
        <authorList>
            <person name="Giordano R."/>
            <person name="Donthu R.K."/>
            <person name="Hernandez A.G."/>
            <person name="Wright C.L."/>
            <person name="Zimin A.V."/>
        </authorList>
    </citation>
    <scope>NUCLEOTIDE SEQUENCE [LARGE SCALE GENOMIC DNA]</scope>
    <source>
        <tissue evidence="2">Whole aphids</tissue>
    </source>
</reference>
<dbReference type="EMBL" id="VYZN01000016">
    <property type="protein sequence ID" value="KAE9538485.1"/>
    <property type="molecule type" value="Genomic_DNA"/>
</dbReference>
<keyword evidence="3" id="KW-1185">Reference proteome</keyword>
<dbReference type="GO" id="GO:0044528">
    <property type="term" value="P:regulation of mitochondrial mRNA stability"/>
    <property type="evidence" value="ECO:0007669"/>
    <property type="project" value="InterPro"/>
</dbReference>
<dbReference type="Pfam" id="PF08368">
    <property type="entry name" value="FAST_2"/>
    <property type="match status" value="1"/>
</dbReference>